<keyword evidence="2 3" id="KW-0378">Hydrolase</keyword>
<dbReference type="InterPro" id="IPR040170">
    <property type="entry name" value="Cytosol_ACT"/>
</dbReference>
<evidence type="ECO:0000256" key="1">
    <source>
        <dbReference type="ARBA" id="ARBA00010458"/>
    </source>
</evidence>
<protein>
    <submittedName>
        <fullName evidence="5">Acyl-CoA thioesterase</fullName>
        <ecNumber evidence="5">3.1.2.20</ecNumber>
    </submittedName>
</protein>
<evidence type="ECO:0000259" key="4">
    <source>
        <dbReference type="PROSITE" id="PS51770"/>
    </source>
</evidence>
<evidence type="ECO:0000313" key="6">
    <source>
        <dbReference type="Proteomes" id="UP001631949"/>
    </source>
</evidence>
<dbReference type="InterPro" id="IPR006683">
    <property type="entry name" value="Thioestr_dom"/>
</dbReference>
<comment type="similarity">
    <text evidence="1">Belongs to the acyl coenzyme A hydrolase family.</text>
</comment>
<dbReference type="PROSITE" id="PS51770">
    <property type="entry name" value="HOTDOG_ACOT"/>
    <property type="match status" value="1"/>
</dbReference>
<keyword evidence="6" id="KW-1185">Reference proteome</keyword>
<sequence>MSIHQNLSSKAYLYQVQPENLNPNHTMHGGHMVTYMDDTAGTCCYDWVLTYGDYGEGFQIFTAAIHDIRYFKAPQPGDLLRFTASIIRTGRSAMDTIIYCEIIPETDPPQLAAIGFMTYVCLLTDGSKAQVPPLSPRGTAGEALARLAEKINDHSKGLYAQSLPES</sequence>
<dbReference type="GO" id="GO:0047617">
    <property type="term" value="F:fatty acyl-CoA hydrolase activity"/>
    <property type="evidence" value="ECO:0007669"/>
    <property type="project" value="UniProtKB-EC"/>
</dbReference>
<organism evidence="5 6">
    <name type="scientific">Peptococcus simiae</name>
    <dbReference type="NCBI Taxonomy" id="1643805"/>
    <lineage>
        <taxon>Bacteria</taxon>
        <taxon>Bacillati</taxon>
        <taxon>Bacillota</taxon>
        <taxon>Clostridia</taxon>
        <taxon>Eubacteriales</taxon>
        <taxon>Peptococcaceae</taxon>
        <taxon>Peptococcus</taxon>
    </lineage>
</organism>
<dbReference type="SUPFAM" id="SSF54637">
    <property type="entry name" value="Thioesterase/thiol ester dehydrase-isomerase"/>
    <property type="match status" value="1"/>
</dbReference>
<comment type="caution">
    <text evidence="5">The sequence shown here is derived from an EMBL/GenBank/DDBJ whole genome shotgun (WGS) entry which is preliminary data.</text>
</comment>
<accession>A0ABW9H0E3</accession>
<dbReference type="CDD" id="cd03442">
    <property type="entry name" value="BFIT_BACH"/>
    <property type="match status" value="1"/>
</dbReference>
<dbReference type="EC" id="3.1.2.20" evidence="5"/>
<evidence type="ECO:0000256" key="2">
    <source>
        <dbReference type="ARBA" id="ARBA00022801"/>
    </source>
</evidence>
<dbReference type="PANTHER" id="PTHR11049">
    <property type="entry name" value="ACYL COENZYME A THIOESTER HYDROLASE"/>
    <property type="match status" value="1"/>
</dbReference>
<dbReference type="EMBL" id="JBJUVG010000012">
    <property type="protein sequence ID" value="MFM9414278.1"/>
    <property type="molecule type" value="Genomic_DNA"/>
</dbReference>
<dbReference type="RefSeq" id="WP_408977891.1">
    <property type="nucleotide sequence ID" value="NZ_JBJUVG010000012.1"/>
</dbReference>
<feature type="domain" description="HotDog ACOT-type" evidence="4">
    <location>
        <begin position="6"/>
        <end position="125"/>
    </location>
</feature>
<gene>
    <name evidence="5" type="ORF">ACKQTC_07845</name>
</gene>
<dbReference type="InterPro" id="IPR033120">
    <property type="entry name" value="HOTDOG_ACOT"/>
</dbReference>
<proteinExistence type="inferred from homology"/>
<evidence type="ECO:0000256" key="3">
    <source>
        <dbReference type="PROSITE-ProRule" id="PRU01106"/>
    </source>
</evidence>
<dbReference type="Proteomes" id="UP001631949">
    <property type="component" value="Unassembled WGS sequence"/>
</dbReference>
<dbReference type="Gene3D" id="3.10.129.10">
    <property type="entry name" value="Hotdog Thioesterase"/>
    <property type="match status" value="1"/>
</dbReference>
<dbReference type="InterPro" id="IPR029069">
    <property type="entry name" value="HotDog_dom_sf"/>
</dbReference>
<dbReference type="PANTHER" id="PTHR11049:SF31">
    <property type="entry name" value="HOTDOG ACOT-TYPE DOMAIN-CONTAINING PROTEIN"/>
    <property type="match status" value="1"/>
</dbReference>
<name>A0ABW9H0E3_9FIRM</name>
<evidence type="ECO:0000313" key="5">
    <source>
        <dbReference type="EMBL" id="MFM9414278.1"/>
    </source>
</evidence>
<dbReference type="Pfam" id="PF03061">
    <property type="entry name" value="4HBT"/>
    <property type="match status" value="1"/>
</dbReference>
<reference evidence="5 6" key="1">
    <citation type="journal article" date="2016" name="Int. J. Syst. Evol. Microbiol.">
        <title>Peptococcus simiae sp. nov., isolated from rhesus macaque faeces and emended description of the genus Peptococcus.</title>
        <authorList>
            <person name="Shkoporov A.N."/>
            <person name="Efimov B.A."/>
            <person name="Kondova I."/>
            <person name="Ouwerling B."/>
            <person name="Chaplin A.V."/>
            <person name="Shcherbakova V.A."/>
            <person name="Langermans J.A.M."/>
        </authorList>
    </citation>
    <scope>NUCLEOTIDE SEQUENCE [LARGE SCALE GENOMIC DNA]</scope>
    <source>
        <strain evidence="5 6">M108</strain>
    </source>
</reference>